<evidence type="ECO:0000313" key="1">
    <source>
        <dbReference type="EMBL" id="CAG8696934.1"/>
    </source>
</evidence>
<feature type="non-terminal residue" evidence="1">
    <location>
        <position position="117"/>
    </location>
</feature>
<name>A0ACA9P8U3_9GLOM</name>
<dbReference type="EMBL" id="CAJVPM010037995">
    <property type="protein sequence ID" value="CAG8696934.1"/>
    <property type="molecule type" value="Genomic_DNA"/>
</dbReference>
<gene>
    <name evidence="1" type="ORF">SCALOS_LOCUS10352</name>
</gene>
<keyword evidence="2" id="KW-1185">Reference proteome</keyword>
<organism evidence="1 2">
    <name type="scientific">Scutellospora calospora</name>
    <dbReference type="NCBI Taxonomy" id="85575"/>
    <lineage>
        <taxon>Eukaryota</taxon>
        <taxon>Fungi</taxon>
        <taxon>Fungi incertae sedis</taxon>
        <taxon>Mucoromycota</taxon>
        <taxon>Glomeromycotina</taxon>
        <taxon>Glomeromycetes</taxon>
        <taxon>Diversisporales</taxon>
        <taxon>Gigasporaceae</taxon>
        <taxon>Scutellospora</taxon>
    </lineage>
</organism>
<accession>A0ACA9P8U3</accession>
<feature type="non-terminal residue" evidence="1">
    <location>
        <position position="1"/>
    </location>
</feature>
<proteinExistence type="predicted"/>
<dbReference type="Proteomes" id="UP000789860">
    <property type="component" value="Unassembled WGS sequence"/>
</dbReference>
<protein>
    <submittedName>
        <fullName evidence="1">2973_t:CDS:1</fullName>
    </submittedName>
</protein>
<evidence type="ECO:0000313" key="2">
    <source>
        <dbReference type="Proteomes" id="UP000789860"/>
    </source>
</evidence>
<sequence>LLGISAQKDQEISVFTGVFIIVWFGSAVVTINAKLLGGTVSFFQSVCVLGYYIFPLVIVAFIAIFVKKVIIRLPLVVFAFLWSSWASINFLSSSHLSNRRALAVYPLFLFYFAIGWM</sequence>
<comment type="caution">
    <text evidence="1">The sequence shown here is derived from an EMBL/GenBank/DDBJ whole genome shotgun (WGS) entry which is preliminary data.</text>
</comment>
<reference evidence="1" key="1">
    <citation type="submission" date="2021-06" db="EMBL/GenBank/DDBJ databases">
        <authorList>
            <person name="Kallberg Y."/>
            <person name="Tangrot J."/>
            <person name="Rosling A."/>
        </authorList>
    </citation>
    <scope>NUCLEOTIDE SEQUENCE</scope>
    <source>
        <strain evidence="1">AU212A</strain>
    </source>
</reference>